<protein>
    <submittedName>
        <fullName evidence="2">DUF1851 domain-containing protein</fullName>
    </submittedName>
</protein>
<organism evidence="2 3">
    <name type="scientific">Erythrobacter dokdonensis DSW-74</name>
    <dbReference type="NCBI Taxonomy" id="1300349"/>
    <lineage>
        <taxon>Bacteria</taxon>
        <taxon>Pseudomonadati</taxon>
        <taxon>Pseudomonadota</taxon>
        <taxon>Alphaproteobacteria</taxon>
        <taxon>Sphingomonadales</taxon>
        <taxon>Erythrobacteraceae</taxon>
        <taxon>Erythrobacter/Porphyrobacter group</taxon>
        <taxon>Erythrobacter</taxon>
    </lineage>
</organism>
<comment type="caution">
    <text evidence="2">The sequence shown here is derived from an EMBL/GenBank/DDBJ whole genome shotgun (WGS) entry which is preliminary data.</text>
</comment>
<name>A0A1A7BHR6_9SPHN</name>
<evidence type="ECO:0000313" key="2">
    <source>
        <dbReference type="EMBL" id="OBV10977.1"/>
    </source>
</evidence>
<dbReference type="Pfam" id="PF08906">
    <property type="entry name" value="T6SS_Tdi1_C"/>
    <property type="match status" value="1"/>
</dbReference>
<accession>A0A1A7BHR6</accession>
<evidence type="ECO:0000259" key="1">
    <source>
        <dbReference type="Pfam" id="PF08906"/>
    </source>
</evidence>
<proteinExistence type="predicted"/>
<dbReference type="Proteomes" id="UP000092484">
    <property type="component" value="Unassembled WGS sequence"/>
</dbReference>
<sequence>MVGVFGDWIMGAPDGSLWSLELLEGSYSRVADNAEEFNRAKSNSDNLNLWFMAEWAEIAERHGLVPSADQCLGWKVHPMLGGKFEAGNIQVFSLRVYQSLMGQLFRQLRQSS</sequence>
<keyword evidence="3" id="KW-1185">Reference proteome</keyword>
<dbReference type="InterPro" id="IPR015002">
    <property type="entry name" value="T6SS_Tdi1_C"/>
</dbReference>
<reference evidence="2 3" key="1">
    <citation type="submission" date="2016-06" db="EMBL/GenBank/DDBJ databases">
        <title>Genome sequence of Porphyrobacter dokdonensis DSW-74.</title>
        <authorList>
            <person name="Kim J.F."/>
            <person name="Song J.Y."/>
        </authorList>
    </citation>
    <scope>NUCLEOTIDE SEQUENCE [LARGE SCALE GENOMIC DNA]</scope>
    <source>
        <strain evidence="2 3">DSW-74</strain>
    </source>
</reference>
<dbReference type="EMBL" id="LZYB01000003">
    <property type="protein sequence ID" value="OBV10977.1"/>
    <property type="molecule type" value="Genomic_DNA"/>
</dbReference>
<gene>
    <name evidence="2" type="ORF">I603_1385</name>
</gene>
<feature type="domain" description="T6SS immunity protein Tdi1 C-terminal" evidence="1">
    <location>
        <begin position="31"/>
        <end position="104"/>
    </location>
</feature>
<evidence type="ECO:0000313" key="3">
    <source>
        <dbReference type="Proteomes" id="UP000092484"/>
    </source>
</evidence>
<dbReference type="AlphaFoldDB" id="A0A1A7BHR6"/>